<dbReference type="GeneID" id="100806941"/>
<evidence type="ECO:0000313" key="3">
    <source>
        <dbReference type="Proteomes" id="UP000008827"/>
    </source>
</evidence>
<evidence type="ECO:0000313" key="1">
    <source>
        <dbReference type="EMBL" id="KRH38929.1"/>
    </source>
</evidence>
<sequence length="287" mass="32257">MLLSQAKLHNNNNNSISNAINMSMKNKGNNNNNNNHCSPAILYLYPCLDGVFAALAAHLYFKATSLLSPLFFPNTVYNPLSAEDLPLNEIGDLYLLDFVGPDGFVQEISTKVPRVIVLDHHKSALEMLGNEASLGENVVKVIDMERSGATIAFDYFKDKILSPDVAVKHPSVHEEFERVRQLFLYTEDGDLWRWRFPNSKAFGSGLKDLNIEFDARKNPSLFDQLLSLDLDNIISKGKLSLSDKQKLIDEYLRKSYEIALGNAEFGHCLGVLVLLCIMYQILKMIKG</sequence>
<dbReference type="PANTHER" id="PTHR46922:SF4">
    <property type="entry name" value="DHHA1 DOMAIN PROTEIN"/>
    <property type="match status" value="1"/>
</dbReference>
<dbReference type="EnsemblPlants" id="KRH38929">
    <property type="protein sequence ID" value="KRH38929"/>
    <property type="gene ID" value="GLYMA_09G167500"/>
</dbReference>
<keyword evidence="3" id="KW-1185">Reference proteome</keyword>
<evidence type="ECO:0000313" key="2">
    <source>
        <dbReference type="EnsemblPlants" id="KRH38929"/>
    </source>
</evidence>
<dbReference type="InterPro" id="IPR038763">
    <property type="entry name" value="DHH_sf"/>
</dbReference>
<protein>
    <submittedName>
        <fullName evidence="1 2">Uncharacterized protein</fullName>
    </submittedName>
</protein>
<organism evidence="1">
    <name type="scientific">Glycine max</name>
    <name type="common">Soybean</name>
    <name type="synonym">Glycine hispida</name>
    <dbReference type="NCBI Taxonomy" id="3847"/>
    <lineage>
        <taxon>Eukaryota</taxon>
        <taxon>Viridiplantae</taxon>
        <taxon>Streptophyta</taxon>
        <taxon>Embryophyta</taxon>
        <taxon>Tracheophyta</taxon>
        <taxon>Spermatophyta</taxon>
        <taxon>Magnoliopsida</taxon>
        <taxon>eudicotyledons</taxon>
        <taxon>Gunneridae</taxon>
        <taxon>Pentapetalae</taxon>
        <taxon>rosids</taxon>
        <taxon>fabids</taxon>
        <taxon>Fabales</taxon>
        <taxon>Fabaceae</taxon>
        <taxon>Papilionoideae</taxon>
        <taxon>50 kb inversion clade</taxon>
        <taxon>NPAAA clade</taxon>
        <taxon>indigoferoid/millettioid clade</taxon>
        <taxon>Phaseoleae</taxon>
        <taxon>Glycine</taxon>
        <taxon>Glycine subgen. Soja</taxon>
    </lineage>
</organism>
<name>A0A0R0I9E4_SOYBN</name>
<dbReference type="SUPFAM" id="SSF64182">
    <property type="entry name" value="DHH phosphoesterases"/>
    <property type="match status" value="1"/>
</dbReference>
<accession>A0A0R0I9E4</accession>
<reference evidence="1" key="3">
    <citation type="submission" date="2018-07" db="EMBL/GenBank/DDBJ databases">
        <title>WGS assembly of Glycine max.</title>
        <authorList>
            <person name="Schmutz J."/>
            <person name="Cannon S."/>
            <person name="Schlueter J."/>
            <person name="Ma J."/>
            <person name="Mitros T."/>
            <person name="Nelson W."/>
            <person name="Hyten D."/>
            <person name="Song Q."/>
            <person name="Thelen J."/>
            <person name="Cheng J."/>
            <person name="Xu D."/>
            <person name="Hellsten U."/>
            <person name="May G."/>
            <person name="Yu Y."/>
            <person name="Sakurai T."/>
            <person name="Umezawa T."/>
            <person name="Bhattacharyya M."/>
            <person name="Sandhu D."/>
            <person name="Valliyodan B."/>
            <person name="Lindquist E."/>
            <person name="Peto M."/>
            <person name="Grant D."/>
            <person name="Shu S."/>
            <person name="Goodstein D."/>
            <person name="Barry K."/>
            <person name="Futrell-Griggs M."/>
            <person name="Abernathy B."/>
            <person name="Du J."/>
            <person name="Tian Z."/>
            <person name="Zhu L."/>
            <person name="Gill N."/>
            <person name="Joshi T."/>
            <person name="Libault M."/>
            <person name="Sethuraman A."/>
            <person name="Zhang X."/>
            <person name="Shinozaki K."/>
            <person name="Nguyen H."/>
            <person name="Wing R."/>
            <person name="Cregan P."/>
            <person name="Specht J."/>
            <person name="Grimwood J."/>
            <person name="Rokhsar D."/>
            <person name="Stacey G."/>
            <person name="Shoemaker R."/>
            <person name="Jackson S."/>
        </authorList>
    </citation>
    <scope>NUCLEOTIDE SEQUENCE</scope>
    <source>
        <tissue evidence="1">Callus</tissue>
    </source>
</reference>
<reference evidence="2" key="2">
    <citation type="submission" date="2018-02" db="UniProtKB">
        <authorList>
            <consortium name="EnsemblPlants"/>
        </authorList>
    </citation>
    <scope>IDENTIFICATION</scope>
    <source>
        <strain evidence="2">Williams 82</strain>
    </source>
</reference>
<dbReference type="RefSeq" id="XP_025979572.1">
    <property type="nucleotide sequence ID" value="XM_026123787.2"/>
</dbReference>
<dbReference type="Gramene" id="KRH38929">
    <property type="protein sequence ID" value="KRH38929"/>
    <property type="gene ID" value="GLYMA_09G167500"/>
</dbReference>
<dbReference type="ExpressionAtlas" id="A0A0R0I9E4">
    <property type="expression patterns" value="baseline and differential"/>
</dbReference>
<proteinExistence type="predicted"/>
<dbReference type="PANTHER" id="PTHR46922">
    <property type="entry name" value="DHHA1 DOMAIN PROTEIN"/>
    <property type="match status" value="1"/>
</dbReference>
<gene>
    <name evidence="2" type="primary">LOC100806941</name>
    <name evidence="1" type="ORF">GLYMA_09G167500</name>
</gene>
<dbReference type="AlphaFoldDB" id="A0A0R0I9E4"/>
<reference evidence="1 2" key="1">
    <citation type="journal article" date="2010" name="Nature">
        <title>Genome sequence of the palaeopolyploid soybean.</title>
        <authorList>
            <person name="Schmutz J."/>
            <person name="Cannon S.B."/>
            <person name="Schlueter J."/>
            <person name="Ma J."/>
            <person name="Mitros T."/>
            <person name="Nelson W."/>
            <person name="Hyten D.L."/>
            <person name="Song Q."/>
            <person name="Thelen J.J."/>
            <person name="Cheng J."/>
            <person name="Xu D."/>
            <person name="Hellsten U."/>
            <person name="May G.D."/>
            <person name="Yu Y."/>
            <person name="Sakurai T."/>
            <person name="Umezawa T."/>
            <person name="Bhattacharyya M.K."/>
            <person name="Sandhu D."/>
            <person name="Valliyodan B."/>
            <person name="Lindquist E."/>
            <person name="Peto M."/>
            <person name="Grant D."/>
            <person name="Shu S."/>
            <person name="Goodstein D."/>
            <person name="Barry K."/>
            <person name="Futrell-Griggs M."/>
            <person name="Abernathy B."/>
            <person name="Du J."/>
            <person name="Tian Z."/>
            <person name="Zhu L."/>
            <person name="Gill N."/>
            <person name="Joshi T."/>
            <person name="Libault M."/>
            <person name="Sethuraman A."/>
            <person name="Zhang X.-C."/>
            <person name="Shinozaki K."/>
            <person name="Nguyen H.T."/>
            <person name="Wing R.A."/>
            <person name="Cregan P."/>
            <person name="Specht J."/>
            <person name="Grimwood J."/>
            <person name="Rokhsar D."/>
            <person name="Stacey G."/>
            <person name="Shoemaker R.C."/>
            <person name="Jackson S.A."/>
        </authorList>
    </citation>
    <scope>NUCLEOTIDE SEQUENCE [LARGE SCALE GENOMIC DNA]</scope>
    <source>
        <strain evidence="2">cv. Williams 82</strain>
        <tissue evidence="1">Callus</tissue>
    </source>
</reference>
<dbReference type="Proteomes" id="UP000008827">
    <property type="component" value="Chromosome 9"/>
</dbReference>
<dbReference type="EMBL" id="CM000842">
    <property type="protein sequence ID" value="KRH38929.1"/>
    <property type="molecule type" value="Genomic_DNA"/>
</dbReference>